<dbReference type="Proteomes" id="UP001596507">
    <property type="component" value="Unassembled WGS sequence"/>
</dbReference>
<proteinExistence type="predicted"/>
<dbReference type="EMBL" id="JBHTBE010000001">
    <property type="protein sequence ID" value="MFC7267646.1"/>
    <property type="molecule type" value="Genomic_DNA"/>
</dbReference>
<reference evidence="2" key="1">
    <citation type="journal article" date="2019" name="Int. J. Syst. Evol. Microbiol.">
        <title>The Global Catalogue of Microorganisms (GCM) 10K type strain sequencing project: providing services to taxonomists for standard genome sequencing and annotation.</title>
        <authorList>
            <consortium name="The Broad Institute Genomics Platform"/>
            <consortium name="The Broad Institute Genome Sequencing Center for Infectious Disease"/>
            <person name="Wu L."/>
            <person name="Ma J."/>
        </authorList>
    </citation>
    <scope>NUCLEOTIDE SEQUENCE [LARGE SCALE GENOMIC DNA]</scope>
    <source>
        <strain evidence="2">CGMCC 1.15772</strain>
    </source>
</reference>
<comment type="caution">
    <text evidence="1">The sequence shown here is derived from an EMBL/GenBank/DDBJ whole genome shotgun (WGS) entry which is preliminary data.</text>
</comment>
<dbReference type="RefSeq" id="WP_262872578.1">
    <property type="nucleotide sequence ID" value="NZ_BAABKW010000018.1"/>
</dbReference>
<protein>
    <submittedName>
        <fullName evidence="1">Peptidase C39 family protein</fullName>
    </submittedName>
</protein>
<dbReference type="InterPro" id="IPR021770">
    <property type="entry name" value="DUF3335"/>
</dbReference>
<evidence type="ECO:0000313" key="1">
    <source>
        <dbReference type="EMBL" id="MFC7267646.1"/>
    </source>
</evidence>
<dbReference type="Pfam" id="PF11814">
    <property type="entry name" value="DUF3335"/>
    <property type="match status" value="1"/>
</dbReference>
<evidence type="ECO:0000313" key="2">
    <source>
        <dbReference type="Proteomes" id="UP001596507"/>
    </source>
</evidence>
<accession>A0ABW2HD23</accession>
<name>A0ABW2HD23_9MICO</name>
<keyword evidence="2" id="KW-1185">Reference proteome</keyword>
<sequence length="350" mass="37093">MSVAPLTVSAQPAVGALLDQAIEAVGEPRAERWRIDRTGYRPELVAAHAGDGTLVGVALTTGRPATAATKIVDVWAADAGAAASVIDAVVARARLRDDAVVKWELAPGLSLPSAAVGFAPMREPWAAVGTEDVRGFARWLIEVPHVEPGYYAQTTMFTCGAVAALIAADAGGVSGFGGAGDRDLELEFWRRASNFPACEPVGLAVALAERVGSGVEVALDHDGPVLLESYDGFDRAFRAELQAESVRRAGELGVPLRRDRVGVDEIARRVGAGERALLLIDEEPMHGEHGPHWIVAHAAAGDLVLVQEPWINRATGETWVDAHDLPIRLADLERLVTWSESGYRGVVFAG</sequence>
<gene>
    <name evidence="1" type="ORF">ACFQRL_01595</name>
</gene>
<organism evidence="1 2">
    <name type="scientific">Microbacterium fluvii</name>
    <dbReference type="NCBI Taxonomy" id="415215"/>
    <lineage>
        <taxon>Bacteria</taxon>
        <taxon>Bacillati</taxon>
        <taxon>Actinomycetota</taxon>
        <taxon>Actinomycetes</taxon>
        <taxon>Micrococcales</taxon>
        <taxon>Microbacteriaceae</taxon>
        <taxon>Microbacterium</taxon>
    </lineage>
</organism>